<keyword evidence="1" id="KW-0812">Transmembrane</keyword>
<keyword evidence="1" id="KW-1133">Transmembrane helix</keyword>
<accession>A0A7W4WGK4</accession>
<reference evidence="2 3" key="1">
    <citation type="submission" date="2020-08" db="EMBL/GenBank/DDBJ databases">
        <title>Genomic Encyclopedia of Type Strains, Phase III (KMG-III): the genomes of soil and plant-associated and newly described type strains.</title>
        <authorList>
            <person name="Whitman W."/>
        </authorList>
    </citation>
    <scope>NUCLEOTIDE SEQUENCE [LARGE SCALE GENOMIC DNA]</scope>
    <source>
        <strain evidence="2 3">CECT 8799</strain>
    </source>
</reference>
<proteinExistence type="predicted"/>
<feature type="transmembrane region" description="Helical" evidence="1">
    <location>
        <begin position="14"/>
        <end position="33"/>
    </location>
</feature>
<dbReference type="AlphaFoldDB" id="A0A7W4WGK4"/>
<comment type="caution">
    <text evidence="2">The sequence shown here is derived from an EMBL/GenBank/DDBJ whole genome shotgun (WGS) entry which is preliminary data.</text>
</comment>
<dbReference type="EMBL" id="JACHWZ010000028">
    <property type="protein sequence ID" value="MBB3063293.1"/>
    <property type="molecule type" value="Genomic_DNA"/>
</dbReference>
<evidence type="ECO:0000256" key="1">
    <source>
        <dbReference type="SAM" id="Phobius"/>
    </source>
</evidence>
<dbReference type="RefSeq" id="WP_183463349.1">
    <property type="nucleotide sequence ID" value="NZ_JACHWZ010000028.1"/>
</dbReference>
<dbReference type="Proteomes" id="UP000535937">
    <property type="component" value="Unassembled WGS sequence"/>
</dbReference>
<protein>
    <submittedName>
        <fullName evidence="2">Uncharacterized protein</fullName>
    </submittedName>
</protein>
<name>A0A7W4WGK4_9GAMM</name>
<sequence>MEFWSWLGKNKDQLALLIAVVPIAWAAIQYLWAKKQEIKHRQFETYHGLIKSLVQREDPSQPMMLDRQIAIIFELRNYKSYFPVSLRILKGLKESWTEYGPEEKRSRLQAELDESIKYIERKI</sequence>
<evidence type="ECO:0000313" key="3">
    <source>
        <dbReference type="Proteomes" id="UP000535937"/>
    </source>
</evidence>
<organism evidence="2 3">
    <name type="scientific">Microbulbifer rhizosphaerae</name>
    <dbReference type="NCBI Taxonomy" id="1562603"/>
    <lineage>
        <taxon>Bacteria</taxon>
        <taxon>Pseudomonadati</taxon>
        <taxon>Pseudomonadota</taxon>
        <taxon>Gammaproteobacteria</taxon>
        <taxon>Cellvibrionales</taxon>
        <taxon>Microbulbiferaceae</taxon>
        <taxon>Microbulbifer</taxon>
    </lineage>
</organism>
<keyword evidence="3" id="KW-1185">Reference proteome</keyword>
<keyword evidence="1" id="KW-0472">Membrane</keyword>
<evidence type="ECO:0000313" key="2">
    <source>
        <dbReference type="EMBL" id="MBB3063293.1"/>
    </source>
</evidence>
<gene>
    <name evidence="2" type="ORF">FHS09_004151</name>
</gene>